<keyword evidence="2" id="KW-1185">Reference proteome</keyword>
<protein>
    <recommendedName>
        <fullName evidence="3">BTB domain-containing protein</fullName>
    </recommendedName>
</protein>
<evidence type="ECO:0008006" key="3">
    <source>
        <dbReference type="Google" id="ProtNLM"/>
    </source>
</evidence>
<accession>A0A0D7BRP1</accession>
<gene>
    <name evidence="1" type="ORF">CYLTODRAFT_417162</name>
</gene>
<proteinExistence type="predicted"/>
<reference evidence="1 2" key="1">
    <citation type="journal article" date="2015" name="Fungal Genet. Biol.">
        <title>Evolution of novel wood decay mechanisms in Agaricales revealed by the genome sequences of Fistulina hepatica and Cylindrobasidium torrendii.</title>
        <authorList>
            <person name="Floudas D."/>
            <person name="Held B.W."/>
            <person name="Riley R."/>
            <person name="Nagy L.G."/>
            <person name="Koehler G."/>
            <person name="Ransdell A.S."/>
            <person name="Younus H."/>
            <person name="Chow J."/>
            <person name="Chiniquy J."/>
            <person name="Lipzen A."/>
            <person name="Tritt A."/>
            <person name="Sun H."/>
            <person name="Haridas S."/>
            <person name="LaButti K."/>
            <person name="Ohm R.A."/>
            <person name="Kues U."/>
            <person name="Blanchette R.A."/>
            <person name="Grigoriev I.V."/>
            <person name="Minto R.E."/>
            <person name="Hibbett D.S."/>
        </authorList>
    </citation>
    <scope>NUCLEOTIDE SEQUENCE [LARGE SCALE GENOMIC DNA]</scope>
    <source>
        <strain evidence="1 2">FP15055 ss-10</strain>
    </source>
</reference>
<sequence length="261" mass="29186">MSTVRAEFHASFSDVCDEDSDLVLQSSDGTLYRVPEFILPPTAFAPSPAVIPVDSPDEILLPALLLLSGLPVPPFPGLDVFARMVKLLQSWRAPLGTLKSFAQSPLFLEEPLELYTLAYKCGWAEAAALAARKTLKLDLYDPVHAKVLESMPTGALVRLFQFHRARRELFKKELGDGFNECCGPCGARTVGGEWRALMARMTAEIEKGNEESVCSLEMEEWYECECCWGLKCKECDEFVYDRLETLQRIRMAANALPEIEL</sequence>
<evidence type="ECO:0000313" key="1">
    <source>
        <dbReference type="EMBL" id="KIY73188.1"/>
    </source>
</evidence>
<organism evidence="1 2">
    <name type="scientific">Cylindrobasidium torrendii FP15055 ss-10</name>
    <dbReference type="NCBI Taxonomy" id="1314674"/>
    <lineage>
        <taxon>Eukaryota</taxon>
        <taxon>Fungi</taxon>
        <taxon>Dikarya</taxon>
        <taxon>Basidiomycota</taxon>
        <taxon>Agaricomycotina</taxon>
        <taxon>Agaricomycetes</taxon>
        <taxon>Agaricomycetidae</taxon>
        <taxon>Agaricales</taxon>
        <taxon>Marasmiineae</taxon>
        <taxon>Physalacriaceae</taxon>
        <taxon>Cylindrobasidium</taxon>
    </lineage>
</organism>
<dbReference type="STRING" id="1314674.A0A0D7BRP1"/>
<name>A0A0D7BRP1_9AGAR</name>
<dbReference type="OrthoDB" id="3266199at2759"/>
<dbReference type="AlphaFoldDB" id="A0A0D7BRP1"/>
<dbReference type="EMBL" id="KN880437">
    <property type="protein sequence ID" value="KIY73188.1"/>
    <property type="molecule type" value="Genomic_DNA"/>
</dbReference>
<dbReference type="Proteomes" id="UP000054007">
    <property type="component" value="Unassembled WGS sequence"/>
</dbReference>
<evidence type="ECO:0000313" key="2">
    <source>
        <dbReference type="Proteomes" id="UP000054007"/>
    </source>
</evidence>